<evidence type="ECO:0000256" key="11">
    <source>
        <dbReference type="ARBA" id="ARBA00023157"/>
    </source>
</evidence>
<evidence type="ECO:0000256" key="13">
    <source>
        <dbReference type="ARBA" id="ARBA00039111"/>
    </source>
</evidence>
<proteinExistence type="inferred from homology"/>
<reference evidence="25" key="1">
    <citation type="submission" date="2022-08" db="EMBL/GenBank/DDBJ databases">
        <title>Genome sequencing of akame (Lates japonicus).</title>
        <authorList>
            <person name="Hashiguchi Y."/>
            <person name="Takahashi H."/>
        </authorList>
    </citation>
    <scope>NUCLEOTIDE SEQUENCE</scope>
    <source>
        <strain evidence="25">Kochi</strain>
    </source>
</reference>
<comment type="catalytic activity">
    <reaction evidence="22">
        <text>ganglioside GA2 (d18:1(4E)/18:0) + CMP-N-acetyl-beta-neuraminate = ganglioside GM2 (d18:1(4E)/18:0) + CMP + H(+)</text>
        <dbReference type="Rhea" id="RHEA:41776"/>
        <dbReference type="ChEBI" id="CHEBI:15378"/>
        <dbReference type="ChEBI" id="CHEBI:57812"/>
        <dbReference type="ChEBI" id="CHEBI:60377"/>
        <dbReference type="ChEBI" id="CHEBI:78485"/>
        <dbReference type="ChEBI" id="CHEBI:78486"/>
    </reaction>
    <physiologicalReaction direction="left-to-right" evidence="22">
        <dbReference type="Rhea" id="RHEA:41777"/>
    </physiologicalReaction>
</comment>
<evidence type="ECO:0000256" key="24">
    <source>
        <dbReference type="SAM" id="Phobius"/>
    </source>
</evidence>
<accession>A0AAD3REV7</accession>
<keyword evidence="6" id="KW-0735">Signal-anchor</keyword>
<evidence type="ECO:0000256" key="12">
    <source>
        <dbReference type="ARBA" id="ARBA00023180"/>
    </source>
</evidence>
<dbReference type="PANTHER" id="PTHR13713:SF94">
    <property type="entry name" value="ST3 BETA-GALACTOSIDE ALPHA-2,3-SIALYLTRANSFERASE 5, LIKE"/>
    <property type="match status" value="1"/>
</dbReference>
<comment type="caution">
    <text evidence="25">The sequence shown here is derived from an EMBL/GenBank/DDBJ whole genome shotgun (WGS) entry which is preliminary data.</text>
</comment>
<keyword evidence="26" id="KW-1185">Reference proteome</keyword>
<keyword evidence="9" id="KW-0443">Lipid metabolism</keyword>
<evidence type="ECO:0000256" key="17">
    <source>
        <dbReference type="ARBA" id="ARBA00041976"/>
    </source>
</evidence>
<keyword evidence="11" id="KW-1015">Disulfide bond</keyword>
<dbReference type="PANTHER" id="PTHR13713">
    <property type="entry name" value="SIALYLTRANSFERASE"/>
    <property type="match status" value="1"/>
</dbReference>
<evidence type="ECO:0000256" key="3">
    <source>
        <dbReference type="ARBA" id="ARBA00022676"/>
    </source>
</evidence>
<evidence type="ECO:0000256" key="6">
    <source>
        <dbReference type="ARBA" id="ARBA00022968"/>
    </source>
</evidence>
<dbReference type="InterPro" id="IPR038578">
    <property type="entry name" value="GT29-like_sf"/>
</dbReference>
<keyword evidence="12" id="KW-0325">Glycoprotein</keyword>
<name>A0AAD3REV7_LATJO</name>
<evidence type="ECO:0000256" key="9">
    <source>
        <dbReference type="ARBA" id="ARBA00023098"/>
    </source>
</evidence>
<evidence type="ECO:0000256" key="5">
    <source>
        <dbReference type="ARBA" id="ARBA00022692"/>
    </source>
</evidence>
<keyword evidence="8" id="KW-0333">Golgi apparatus</keyword>
<evidence type="ECO:0000313" key="25">
    <source>
        <dbReference type="EMBL" id="GLD66483.1"/>
    </source>
</evidence>
<evidence type="ECO:0000256" key="23">
    <source>
        <dbReference type="ARBA" id="ARBA00049539"/>
    </source>
</evidence>
<dbReference type="FunFam" id="3.90.1480.20:FF:000006">
    <property type="entry name" value="ST3 beta-galactoside alpha-2,3-sialyltransferase 5"/>
    <property type="match status" value="1"/>
</dbReference>
<keyword evidence="5 24" id="KW-0812">Transmembrane</keyword>
<keyword evidence="7 24" id="KW-1133">Transmembrane helix</keyword>
<keyword evidence="10 24" id="KW-0472">Membrane</keyword>
<organism evidence="25 26">
    <name type="scientific">Lates japonicus</name>
    <name type="common">Japanese lates</name>
    <dbReference type="NCBI Taxonomy" id="270547"/>
    <lineage>
        <taxon>Eukaryota</taxon>
        <taxon>Metazoa</taxon>
        <taxon>Chordata</taxon>
        <taxon>Craniata</taxon>
        <taxon>Vertebrata</taxon>
        <taxon>Euteleostomi</taxon>
        <taxon>Actinopterygii</taxon>
        <taxon>Neopterygii</taxon>
        <taxon>Teleostei</taxon>
        <taxon>Neoteleostei</taxon>
        <taxon>Acanthomorphata</taxon>
        <taxon>Carangaria</taxon>
        <taxon>Carangaria incertae sedis</taxon>
        <taxon>Centropomidae</taxon>
        <taxon>Lates</taxon>
    </lineage>
</organism>
<evidence type="ECO:0000256" key="2">
    <source>
        <dbReference type="ARBA" id="ARBA00006003"/>
    </source>
</evidence>
<protein>
    <recommendedName>
        <fullName evidence="14">Lactosylceramide alpha-2,3-sialyltransferase</fullName>
        <ecNumber evidence="13">2.4.3.9</ecNumber>
    </recommendedName>
    <alternativeName>
        <fullName evidence="15">CMP-NeuAc:lactosylceramide alpha-2,3-sialyltransferase</fullName>
    </alternativeName>
    <alternativeName>
        <fullName evidence="18">Ganglioside GM3 synthase</fullName>
    </alternativeName>
    <alternativeName>
        <fullName evidence="17">ST3Gal V</fullName>
    </alternativeName>
    <alternativeName>
        <fullName evidence="16">Sialyltransferase 9</fullName>
    </alternativeName>
</protein>
<dbReference type="GO" id="GO:0006629">
    <property type="term" value="P:lipid metabolic process"/>
    <property type="evidence" value="ECO:0007669"/>
    <property type="project" value="UniProtKB-KW"/>
</dbReference>
<evidence type="ECO:0000256" key="4">
    <source>
        <dbReference type="ARBA" id="ARBA00022679"/>
    </source>
</evidence>
<dbReference type="EC" id="2.4.3.9" evidence="13"/>
<evidence type="ECO:0000256" key="8">
    <source>
        <dbReference type="ARBA" id="ARBA00023034"/>
    </source>
</evidence>
<dbReference type="GO" id="GO:0000139">
    <property type="term" value="C:Golgi membrane"/>
    <property type="evidence" value="ECO:0007669"/>
    <property type="project" value="UniProtKB-SubCell"/>
</dbReference>
<dbReference type="GO" id="GO:0047291">
    <property type="term" value="F:lactosylceramide alpha-2,3-sialyltransferase activity"/>
    <property type="evidence" value="ECO:0007669"/>
    <property type="project" value="UniProtKB-EC"/>
</dbReference>
<comment type="function">
    <text evidence="20">Transfers the sialyl group (N-acetyl-alpha-neuraminyl or NeuAc) from CMP-NeuAc to the non-reducing terminal galactose (Gal) of glycosphingolipids forming gangliosides (important molecules involved in the regulation of multiple cellular processes, including cell proliferation and differentiation, apoptosis, embryogenesis, development, and oncogenesis). Mainly involved in the biosynthesis of ganglioside GM3 but can also use different glycolipids as substrate acceptors such as D-galactosylceramide (GalCer), asialo-GM2 (GA2) and asialo-GM1 (GA1), although less preferentially than beta-D-Gal-(1-&gt;4)-beta-D-Glc-(1&lt;-&gt;1)-Cer (LacCer).</text>
</comment>
<evidence type="ECO:0000256" key="1">
    <source>
        <dbReference type="ARBA" id="ARBA00004323"/>
    </source>
</evidence>
<dbReference type="Gene3D" id="3.90.1480.20">
    <property type="entry name" value="Glycosyl transferase family 29"/>
    <property type="match status" value="1"/>
</dbReference>
<dbReference type="InterPro" id="IPR001675">
    <property type="entry name" value="Glyco_trans_29"/>
</dbReference>
<dbReference type="InterPro" id="IPR051142">
    <property type="entry name" value="Glycosyltransferase_29"/>
</dbReference>
<sequence>MALRGFDNSQASPLQAQCMALEPAETHVIERSGRVQPGGKQKQPFYLLLPSHQPWSTSEQTINYLLTSLPGWLGTGTGAMVTLNRLSVEDSDDGSPLLPEAAEAAIPTPVSHWKRVVTKTDSREFFLSRNENLALSLVLLIGGYSAVLIPAYFHLDQVATFSDDYKHPKDLALLNQSAALLSDPCQPRWCLNHLKPLSCSAGLLDIPVFVQQDRPASWDLSPPLGLQGSEEHLALALSSLPEPGLPPSLRREGSCRRCMVVGNGGVLYGSHLGSHIDQYDIIIRLNNAPVPGFERDAGSRTTIRLIYPEGAPHSENEYKKTTMVALVVFKSLDLDWLTSVITKQPLSLWSKMWFWREVVDDIPLRPENFRILHPEIIHKTGQVLRKYALKQGNMVPTLGASAVVMALQICDQVSLAGFGYDMQHPEARLHYYETIRMDAMKAQVVHDVNAEKLFLRDLVAAGAVTDLTGAL</sequence>
<evidence type="ECO:0000256" key="19">
    <source>
        <dbReference type="ARBA" id="ARBA00043651"/>
    </source>
</evidence>
<keyword evidence="3" id="KW-0328">Glycosyltransferase</keyword>
<evidence type="ECO:0000256" key="14">
    <source>
        <dbReference type="ARBA" id="ARBA00039792"/>
    </source>
</evidence>
<comment type="subcellular location">
    <subcellularLocation>
        <location evidence="1">Golgi apparatus membrane</location>
        <topology evidence="1">Single-pass type II membrane protein</topology>
    </subcellularLocation>
</comment>
<comment type="catalytic activity">
    <reaction evidence="23">
        <text>ganglioside GA1 (d18:1(4E)/18:0) + CMP-N-acetyl-beta-neuraminate = ganglioside GM1 (d18:1(4E)/18:0) + CMP + H(+)</text>
        <dbReference type="Rhea" id="RHEA:41784"/>
        <dbReference type="ChEBI" id="CHEBI:15378"/>
        <dbReference type="ChEBI" id="CHEBI:57812"/>
        <dbReference type="ChEBI" id="CHEBI:60377"/>
        <dbReference type="ChEBI" id="CHEBI:73110"/>
        <dbReference type="ChEBI" id="CHEBI:78484"/>
    </reaction>
    <physiologicalReaction direction="left-to-right" evidence="23">
        <dbReference type="Rhea" id="RHEA:41785"/>
    </physiologicalReaction>
</comment>
<dbReference type="Proteomes" id="UP001279410">
    <property type="component" value="Unassembled WGS sequence"/>
</dbReference>
<evidence type="ECO:0000256" key="20">
    <source>
        <dbReference type="ARBA" id="ARBA00045587"/>
    </source>
</evidence>
<evidence type="ECO:0000256" key="18">
    <source>
        <dbReference type="ARBA" id="ARBA00042545"/>
    </source>
</evidence>
<evidence type="ECO:0000313" key="26">
    <source>
        <dbReference type="Proteomes" id="UP001279410"/>
    </source>
</evidence>
<comment type="catalytic activity">
    <reaction evidence="21">
        <text>a beta-D-Gal-(1&lt;-&gt;1')-ceramide + CMP-N-acetyl-beta-neuraminate = N-acetyl-alpha-neuraminosyl-(2-&gt;3)-beta-D-galactosyl-(1&lt;-&gt;1')-ceramide + CMP + H(+)</text>
        <dbReference type="Rhea" id="RHEA:41780"/>
        <dbReference type="ChEBI" id="CHEBI:15378"/>
        <dbReference type="ChEBI" id="CHEBI:57812"/>
        <dbReference type="ChEBI" id="CHEBI:60377"/>
        <dbReference type="ChEBI" id="CHEBI:82643"/>
        <dbReference type="ChEBI" id="CHEBI:143593"/>
    </reaction>
    <physiologicalReaction direction="left-to-right" evidence="21">
        <dbReference type="Rhea" id="RHEA:41781"/>
    </physiologicalReaction>
</comment>
<gene>
    <name evidence="25" type="ORF">AKAME5_001787300</name>
</gene>
<dbReference type="Pfam" id="PF00777">
    <property type="entry name" value="Glyco_transf_29"/>
    <property type="match status" value="1"/>
</dbReference>
<dbReference type="AlphaFoldDB" id="A0AAD3REV7"/>
<evidence type="ECO:0000256" key="22">
    <source>
        <dbReference type="ARBA" id="ARBA00048805"/>
    </source>
</evidence>
<dbReference type="EMBL" id="BRZM01000094">
    <property type="protein sequence ID" value="GLD66483.1"/>
    <property type="molecule type" value="Genomic_DNA"/>
</dbReference>
<feature type="transmembrane region" description="Helical" evidence="24">
    <location>
        <begin position="133"/>
        <end position="153"/>
    </location>
</feature>
<evidence type="ECO:0000256" key="10">
    <source>
        <dbReference type="ARBA" id="ARBA00023136"/>
    </source>
</evidence>
<evidence type="ECO:0000256" key="7">
    <source>
        <dbReference type="ARBA" id="ARBA00022989"/>
    </source>
</evidence>
<comment type="catalytic activity">
    <reaction evidence="19">
        <text>a beta-D-Gal-(1-&gt;4)-beta-D-Glc-(1&lt;-&gt;1)-Cer(d18:1(4E)) + CMP-N-acetyl-beta-neuraminate = a ganglioside GM3 (d18:1(4E)) + CMP + H(+)</text>
        <dbReference type="Rhea" id="RHEA:18417"/>
        <dbReference type="ChEBI" id="CHEBI:15378"/>
        <dbReference type="ChEBI" id="CHEBI:17950"/>
        <dbReference type="ChEBI" id="CHEBI:57812"/>
        <dbReference type="ChEBI" id="CHEBI:60065"/>
        <dbReference type="ChEBI" id="CHEBI:60377"/>
        <dbReference type="EC" id="2.4.3.9"/>
    </reaction>
    <physiologicalReaction direction="left-to-right" evidence="19">
        <dbReference type="Rhea" id="RHEA:18418"/>
    </physiologicalReaction>
</comment>
<evidence type="ECO:0000256" key="16">
    <source>
        <dbReference type="ARBA" id="ARBA00041896"/>
    </source>
</evidence>
<keyword evidence="4" id="KW-0808">Transferase</keyword>
<comment type="similarity">
    <text evidence="2">Belongs to the glycosyltransferase 29 family.</text>
</comment>
<evidence type="ECO:0000256" key="21">
    <source>
        <dbReference type="ARBA" id="ARBA00048050"/>
    </source>
</evidence>
<evidence type="ECO:0000256" key="15">
    <source>
        <dbReference type="ARBA" id="ARBA00041341"/>
    </source>
</evidence>